<dbReference type="Pfam" id="PF11292">
    <property type="entry name" value="DUF3093"/>
    <property type="match status" value="1"/>
</dbReference>
<name>A0A2A8D6R4_9MICC</name>
<keyword evidence="1" id="KW-1133">Transmembrane helix</keyword>
<dbReference type="InterPro" id="IPR021443">
    <property type="entry name" value="DUF3093"/>
</dbReference>
<evidence type="ECO:0000256" key="1">
    <source>
        <dbReference type="SAM" id="Phobius"/>
    </source>
</evidence>
<sequence length="149" mass="16214">MASSSPHTLYYERLSPGPGMWFLTLCAGGASYLVGAPIGIPVGIIAAVVVTLLLGWILYFSAPTIEISQDWVRVGRASIERAYVGETQAFRGEQARIAAGPDLDGRAYMCFRGWITPKIRIDITDPADPTPYWIASTRNPEKIAEILNG</sequence>
<dbReference type="Proteomes" id="UP000219947">
    <property type="component" value="Unassembled WGS sequence"/>
</dbReference>
<dbReference type="EMBL" id="PDEV01000001">
    <property type="protein sequence ID" value="PEN16601.1"/>
    <property type="molecule type" value="Genomic_DNA"/>
</dbReference>
<evidence type="ECO:0000313" key="3">
    <source>
        <dbReference type="Proteomes" id="UP000219947"/>
    </source>
</evidence>
<keyword evidence="3" id="KW-1185">Reference proteome</keyword>
<comment type="caution">
    <text evidence="2">The sequence shown here is derived from an EMBL/GenBank/DDBJ whole genome shotgun (WGS) entry which is preliminary data.</text>
</comment>
<dbReference type="AlphaFoldDB" id="A0A2A8D6R4"/>
<keyword evidence="1" id="KW-0472">Membrane</keyword>
<reference evidence="2" key="1">
    <citation type="submission" date="2017-10" db="EMBL/GenBank/DDBJ databases">
        <title>Kefir isolates.</title>
        <authorList>
            <person name="Kim Y."/>
            <person name="Blasche S."/>
        </authorList>
    </citation>
    <scope>NUCLEOTIDE SEQUENCE [LARGE SCALE GENOMIC DNA]</scope>
    <source>
        <strain evidence="2">OG2-2</strain>
    </source>
</reference>
<dbReference type="RefSeq" id="WP_048779157.1">
    <property type="nucleotide sequence ID" value="NZ_CAURLQ010000009.1"/>
</dbReference>
<organism evidence="2 3">
    <name type="scientific">Rothia dentocariosa</name>
    <dbReference type="NCBI Taxonomy" id="2047"/>
    <lineage>
        <taxon>Bacteria</taxon>
        <taxon>Bacillati</taxon>
        <taxon>Actinomycetota</taxon>
        <taxon>Actinomycetes</taxon>
        <taxon>Micrococcales</taxon>
        <taxon>Micrococcaceae</taxon>
        <taxon>Rothia</taxon>
    </lineage>
</organism>
<proteinExistence type="predicted"/>
<evidence type="ECO:0000313" key="2">
    <source>
        <dbReference type="EMBL" id="PEN16601.1"/>
    </source>
</evidence>
<feature type="transmembrane region" description="Helical" evidence="1">
    <location>
        <begin position="44"/>
        <end position="62"/>
    </location>
</feature>
<accession>A0A2A8D6R4</accession>
<gene>
    <name evidence="2" type="ORF">CRM92_00720</name>
</gene>
<protein>
    <submittedName>
        <fullName evidence="2">DUF3093 domain-containing protein</fullName>
    </submittedName>
</protein>
<keyword evidence="1" id="KW-0812">Transmembrane</keyword>